<evidence type="ECO:0000313" key="3">
    <source>
        <dbReference type="Proteomes" id="UP000588068"/>
    </source>
</evidence>
<dbReference type="EMBL" id="JACHHZ010000003">
    <property type="protein sequence ID" value="MBB6093777.1"/>
    <property type="molecule type" value="Genomic_DNA"/>
</dbReference>
<dbReference type="InterPro" id="IPR021393">
    <property type="entry name" value="DUF3034"/>
</dbReference>
<keyword evidence="1" id="KW-0732">Signal</keyword>
<gene>
    <name evidence="2" type="ORF">HNQ60_002658</name>
</gene>
<organism evidence="2 3">
    <name type="scientific">Povalibacter uvarum</name>
    <dbReference type="NCBI Taxonomy" id="732238"/>
    <lineage>
        <taxon>Bacteria</taxon>
        <taxon>Pseudomonadati</taxon>
        <taxon>Pseudomonadota</taxon>
        <taxon>Gammaproteobacteria</taxon>
        <taxon>Steroidobacterales</taxon>
        <taxon>Steroidobacteraceae</taxon>
        <taxon>Povalibacter</taxon>
    </lineage>
</organism>
<dbReference type="RefSeq" id="WP_184332480.1">
    <property type="nucleotide sequence ID" value="NZ_JACHHZ010000003.1"/>
</dbReference>
<dbReference type="Proteomes" id="UP000588068">
    <property type="component" value="Unassembled WGS sequence"/>
</dbReference>
<dbReference type="AlphaFoldDB" id="A0A841HL37"/>
<evidence type="ECO:0000313" key="2">
    <source>
        <dbReference type="EMBL" id="MBB6093777.1"/>
    </source>
</evidence>
<dbReference type="Pfam" id="PF11231">
    <property type="entry name" value="DUF3034"/>
    <property type="match status" value="1"/>
</dbReference>
<evidence type="ECO:0008006" key="4">
    <source>
        <dbReference type="Google" id="ProtNLM"/>
    </source>
</evidence>
<feature type="chain" id="PRO_5032547802" description="DUF3034 family protein" evidence="1">
    <location>
        <begin position="28"/>
        <end position="290"/>
    </location>
</feature>
<comment type="caution">
    <text evidence="2">The sequence shown here is derived from an EMBL/GenBank/DDBJ whole genome shotgun (WGS) entry which is preliminary data.</text>
</comment>
<reference evidence="2 3" key="1">
    <citation type="submission" date="2020-08" db="EMBL/GenBank/DDBJ databases">
        <title>Genomic Encyclopedia of Type Strains, Phase IV (KMG-IV): sequencing the most valuable type-strain genomes for metagenomic binning, comparative biology and taxonomic classification.</title>
        <authorList>
            <person name="Goeker M."/>
        </authorList>
    </citation>
    <scope>NUCLEOTIDE SEQUENCE [LARGE SCALE GENOMIC DNA]</scope>
    <source>
        <strain evidence="2 3">DSM 26723</strain>
    </source>
</reference>
<evidence type="ECO:0000256" key="1">
    <source>
        <dbReference type="SAM" id="SignalP"/>
    </source>
</evidence>
<feature type="signal peptide" evidence="1">
    <location>
        <begin position="1"/>
        <end position="27"/>
    </location>
</feature>
<accession>A0A841HL37</accession>
<sequence length="290" mass="30755">MSAAKRVGFLGAAVGLGLLSASGAALAGDRLLATGGVTQIEGAAGGGLSPWALIAGLGTRDQIGGSGFCTSVEPDDFELMSCGLSVGIHDRVELSYARQKFDLGTTVPGESIRQDVFGVKVKVFGDAVFAQDSPWPQIAVGAQFKRNKDFDFVPTLLGARDGEDIDYYVAATKIWLSGAAGRTTLLNGTLRATRANQFGILGFGGDLEDGYTLQPELSTAIFLTDHIVAGAEYRMKPDNLSVFREDDSWDAFVAFIPFKNVSLTLAHVDLGNIADKDDQRGWYASLQASF</sequence>
<proteinExistence type="predicted"/>
<name>A0A841HL37_9GAMM</name>
<protein>
    <recommendedName>
        <fullName evidence="4">DUF3034 family protein</fullName>
    </recommendedName>
</protein>
<keyword evidence="3" id="KW-1185">Reference proteome</keyword>